<evidence type="ECO:0000313" key="4">
    <source>
        <dbReference type="Proteomes" id="UP000199504"/>
    </source>
</evidence>
<organism evidence="3 4">
    <name type="scientific">Micromonospora mirobrigensis</name>
    <dbReference type="NCBI Taxonomy" id="262898"/>
    <lineage>
        <taxon>Bacteria</taxon>
        <taxon>Bacillati</taxon>
        <taxon>Actinomycetota</taxon>
        <taxon>Actinomycetes</taxon>
        <taxon>Micromonosporales</taxon>
        <taxon>Micromonosporaceae</taxon>
        <taxon>Micromonospora</taxon>
    </lineage>
</organism>
<dbReference type="InterPro" id="IPR011008">
    <property type="entry name" value="Dimeric_a/b-barrel"/>
</dbReference>
<evidence type="ECO:0000256" key="1">
    <source>
        <dbReference type="ARBA" id="ARBA00007689"/>
    </source>
</evidence>
<feature type="domain" description="YCII-related" evidence="2">
    <location>
        <begin position="1"/>
        <end position="110"/>
    </location>
</feature>
<sequence>MRFMIMHKLDETVPGSYQPTPEFLELLGPFMEEVTKSGVMLAGEGLRPSTDNAARVKVTDKKTTITDGPFTETKELIAGFVLVDVRDKAEAVEIARRFADVFAQTGLDVEIDVRRVTEFEDINAG</sequence>
<dbReference type="AlphaFoldDB" id="A0A1C4UDX3"/>
<dbReference type="InterPro" id="IPR005545">
    <property type="entry name" value="YCII"/>
</dbReference>
<dbReference type="SUPFAM" id="SSF54909">
    <property type="entry name" value="Dimeric alpha+beta barrel"/>
    <property type="match status" value="1"/>
</dbReference>
<protein>
    <submittedName>
        <fullName evidence="3">Uncharacterized conserved protein</fullName>
    </submittedName>
</protein>
<accession>A0A1C4UDX3</accession>
<dbReference type="Pfam" id="PF03795">
    <property type="entry name" value="YCII"/>
    <property type="match status" value="1"/>
</dbReference>
<name>A0A1C4UDX3_9ACTN</name>
<reference evidence="4" key="1">
    <citation type="submission" date="2016-06" db="EMBL/GenBank/DDBJ databases">
        <authorList>
            <person name="Varghese N."/>
            <person name="Submissions Spin"/>
        </authorList>
    </citation>
    <scope>NUCLEOTIDE SEQUENCE [LARGE SCALE GENOMIC DNA]</scope>
    <source>
        <strain evidence="4">DSM 44830</strain>
    </source>
</reference>
<evidence type="ECO:0000259" key="2">
    <source>
        <dbReference type="Pfam" id="PF03795"/>
    </source>
</evidence>
<keyword evidence="4" id="KW-1185">Reference proteome</keyword>
<proteinExistence type="inferred from homology"/>
<evidence type="ECO:0000313" key="3">
    <source>
        <dbReference type="EMBL" id="SCE69900.1"/>
    </source>
</evidence>
<dbReference type="Gene3D" id="3.30.70.1060">
    <property type="entry name" value="Dimeric alpha+beta barrel"/>
    <property type="match status" value="1"/>
</dbReference>
<dbReference type="Proteomes" id="UP000199504">
    <property type="component" value="Unassembled WGS sequence"/>
</dbReference>
<dbReference type="STRING" id="262898.GA0070564_101410"/>
<gene>
    <name evidence="3" type="ORF">GA0070564_101410</name>
</gene>
<comment type="similarity">
    <text evidence="1">Belongs to the YciI family.</text>
</comment>
<dbReference type="OrthoDB" id="668782at2"/>
<dbReference type="EMBL" id="FMCX01000001">
    <property type="protein sequence ID" value="SCE69900.1"/>
    <property type="molecule type" value="Genomic_DNA"/>
</dbReference>
<dbReference type="PANTHER" id="PTHR35174">
    <property type="entry name" value="BLL7171 PROTEIN-RELATED"/>
    <property type="match status" value="1"/>
</dbReference>